<evidence type="ECO:0000313" key="6">
    <source>
        <dbReference type="EMBL" id="STX31825.1"/>
    </source>
</evidence>
<evidence type="ECO:0000313" key="8">
    <source>
        <dbReference type="Proteomes" id="UP000255066"/>
    </source>
</evidence>
<dbReference type="NCBIfam" id="TIGR00553">
    <property type="entry name" value="pabB"/>
    <property type="match status" value="1"/>
</dbReference>
<evidence type="ECO:0000259" key="4">
    <source>
        <dbReference type="Pfam" id="PF04715"/>
    </source>
</evidence>
<dbReference type="Proteomes" id="UP000054735">
    <property type="component" value="Unassembled WGS sequence"/>
</dbReference>
<dbReference type="GO" id="GO:0046820">
    <property type="term" value="F:4-amino-4-deoxychorismate synthase activity"/>
    <property type="evidence" value="ECO:0007669"/>
    <property type="project" value="UniProtKB-EC"/>
</dbReference>
<proteinExistence type="predicted"/>
<reference evidence="6 8" key="2">
    <citation type="submission" date="2018-06" db="EMBL/GenBank/DDBJ databases">
        <authorList>
            <consortium name="Pathogen Informatics"/>
            <person name="Doyle S."/>
        </authorList>
    </citation>
    <scope>NUCLEOTIDE SEQUENCE [LARGE SCALE GENOMIC DNA]</scope>
    <source>
        <strain evidence="6 8">NCTC12437</strain>
    </source>
</reference>
<keyword evidence="2 6" id="KW-0808">Transferase</keyword>
<dbReference type="SUPFAM" id="SSF56322">
    <property type="entry name" value="ADC synthase"/>
    <property type="match status" value="1"/>
</dbReference>
<dbReference type="Gene3D" id="3.60.120.10">
    <property type="entry name" value="Anthranilate synthase"/>
    <property type="match status" value="1"/>
</dbReference>
<keyword evidence="6" id="KW-0032">Aminotransferase</keyword>
<accession>A0A378IAN5</accession>
<dbReference type="EMBL" id="LNXT01000006">
    <property type="protein sequence ID" value="KTC75224.1"/>
    <property type="molecule type" value="Genomic_DNA"/>
</dbReference>
<organism evidence="6 8">
    <name type="scientific">Legionella birminghamensis</name>
    <dbReference type="NCBI Taxonomy" id="28083"/>
    <lineage>
        <taxon>Bacteria</taxon>
        <taxon>Pseudomonadati</taxon>
        <taxon>Pseudomonadota</taxon>
        <taxon>Gammaproteobacteria</taxon>
        <taxon>Legionellales</taxon>
        <taxon>Legionellaceae</taxon>
        <taxon>Legionella</taxon>
    </lineage>
</organism>
<dbReference type="InterPro" id="IPR019999">
    <property type="entry name" value="Anth_synth_I-like"/>
</dbReference>
<dbReference type="GO" id="GO:0009396">
    <property type="term" value="P:folic acid-containing compound biosynthetic process"/>
    <property type="evidence" value="ECO:0007669"/>
    <property type="project" value="InterPro"/>
</dbReference>
<protein>
    <recommendedName>
        <fullName evidence="1">aminodeoxychorismate synthase</fullName>
        <ecNumber evidence="1">2.6.1.85</ecNumber>
    </recommendedName>
</protein>
<dbReference type="InterPro" id="IPR006805">
    <property type="entry name" value="Anth_synth_I_N"/>
</dbReference>
<evidence type="ECO:0000256" key="2">
    <source>
        <dbReference type="ARBA" id="ARBA00022679"/>
    </source>
</evidence>
<dbReference type="PANTHER" id="PTHR11236">
    <property type="entry name" value="AMINOBENZOATE/ANTHRANILATE SYNTHASE"/>
    <property type="match status" value="1"/>
</dbReference>
<evidence type="ECO:0000313" key="7">
    <source>
        <dbReference type="Proteomes" id="UP000054735"/>
    </source>
</evidence>
<keyword evidence="7" id="KW-1185">Reference proteome</keyword>
<dbReference type="InterPro" id="IPR005802">
    <property type="entry name" value="ADC_synth_comp_1"/>
</dbReference>
<dbReference type="EC" id="2.6.1.85" evidence="1"/>
<dbReference type="Pfam" id="PF04715">
    <property type="entry name" value="Anth_synt_I_N"/>
    <property type="match status" value="1"/>
</dbReference>
<dbReference type="PRINTS" id="PR00095">
    <property type="entry name" value="ANTSNTHASEI"/>
</dbReference>
<dbReference type="PANTHER" id="PTHR11236:SF50">
    <property type="entry name" value="AMINODEOXYCHORISMATE SYNTHASE COMPONENT 1"/>
    <property type="match status" value="1"/>
</dbReference>
<feature type="domain" description="Anthranilate synthase component I N-terminal" evidence="4">
    <location>
        <begin position="43"/>
        <end position="157"/>
    </location>
</feature>
<dbReference type="Pfam" id="PF00425">
    <property type="entry name" value="Chorismate_bind"/>
    <property type="match status" value="1"/>
</dbReference>
<sequence length="468" mass="52556">MRKIGFLVQFQLSLFVEIVQKGYNLFEYNILELPYPSNLCHNYRKFSQFSGFVLLESSDKSRGRFDILTALPYKILTEKQFPQINALFSELNASLPTIQSYCDLPFQGGVIGYFSYDLASELAGIKRRVHPELAHVPLFHLGFYDWAIIVDHHLKKVSLFAANTWKETAEIARVMSALWEQDDLDYEAEGFSIQWPLNRLMSRQDYDKSFISVQNDLSNGRCYQANLTQGFSLAYEGDCFSIYQQICAGNPVPYSAFIKTETADILSFSPECFLSYERGKLSTSPIKGTARMSADENGDNAIKRGLLHCEKNRAENIMIVDLLRNDLGKIAQSGSVKVERLCELQSYKGLHHLVSQIEAECREDIGMFDAFEACFPGGSITGAPKLESMKVIAENEAFARGVYCGSIAYFSNHGRFDSNIAIRTITGTANKLHFSAGGGIVMDSECDKEYDECFTKIDAILKGLAGNE</sequence>
<dbReference type="InterPro" id="IPR015890">
    <property type="entry name" value="Chorismate_C"/>
</dbReference>
<dbReference type="InterPro" id="IPR005801">
    <property type="entry name" value="ADC_synthase"/>
</dbReference>
<name>A0A378IAN5_9GAMM</name>
<feature type="domain" description="Chorismate-utilising enzyme C-terminal" evidence="3">
    <location>
        <begin position="203"/>
        <end position="456"/>
    </location>
</feature>
<dbReference type="EMBL" id="UGNW01000001">
    <property type="protein sequence ID" value="STX31825.1"/>
    <property type="molecule type" value="Genomic_DNA"/>
</dbReference>
<dbReference type="Proteomes" id="UP000255066">
    <property type="component" value="Unassembled WGS sequence"/>
</dbReference>
<dbReference type="GO" id="GO:0000162">
    <property type="term" value="P:L-tryptophan biosynthetic process"/>
    <property type="evidence" value="ECO:0007669"/>
    <property type="project" value="TreeGrafter"/>
</dbReference>
<dbReference type="STRING" id="28083.Lbir_0598"/>
<evidence type="ECO:0000256" key="1">
    <source>
        <dbReference type="ARBA" id="ARBA00013139"/>
    </source>
</evidence>
<evidence type="ECO:0000259" key="3">
    <source>
        <dbReference type="Pfam" id="PF00425"/>
    </source>
</evidence>
<dbReference type="AlphaFoldDB" id="A0A378IAN5"/>
<evidence type="ECO:0000313" key="5">
    <source>
        <dbReference type="EMBL" id="KTC75224.1"/>
    </source>
</evidence>
<gene>
    <name evidence="6" type="primary">pabB</name>
    <name evidence="5" type="ORF">Lbir_0598</name>
    <name evidence="6" type="ORF">NCTC12437_01599</name>
</gene>
<reference evidence="5 7" key="1">
    <citation type="submission" date="2015-11" db="EMBL/GenBank/DDBJ databases">
        <title>Genomic analysis of 38 Legionella species identifies large and diverse effector repertoires.</title>
        <authorList>
            <person name="Burstein D."/>
            <person name="Amaro F."/>
            <person name="Zusman T."/>
            <person name="Lifshitz Z."/>
            <person name="Cohen O."/>
            <person name="Gilbert J.A."/>
            <person name="Pupko T."/>
            <person name="Shuman H.A."/>
            <person name="Segal G."/>
        </authorList>
    </citation>
    <scope>NUCLEOTIDE SEQUENCE [LARGE SCALE GENOMIC DNA]</scope>
    <source>
        <strain evidence="5 7">CDC#1407-AL-14</strain>
    </source>
</reference>